<organism evidence="2">
    <name type="scientific">bioreactor metagenome</name>
    <dbReference type="NCBI Taxonomy" id="1076179"/>
    <lineage>
        <taxon>unclassified sequences</taxon>
        <taxon>metagenomes</taxon>
        <taxon>ecological metagenomes</taxon>
    </lineage>
</organism>
<feature type="region of interest" description="Disordered" evidence="1">
    <location>
        <begin position="181"/>
        <end position="209"/>
    </location>
</feature>
<dbReference type="AlphaFoldDB" id="A0A645EFB7"/>
<name>A0A645EFB7_9ZZZZ</name>
<reference evidence="2" key="1">
    <citation type="submission" date="2019-08" db="EMBL/GenBank/DDBJ databases">
        <authorList>
            <person name="Kucharzyk K."/>
            <person name="Murdoch R.W."/>
            <person name="Higgins S."/>
            <person name="Loffler F."/>
        </authorList>
    </citation>
    <scope>NUCLEOTIDE SEQUENCE</scope>
</reference>
<sequence length="209" mass="22547">MLRTYGADIDRDTVPLRHAVFQVGKAGEVGCQFHKGSVFPDGADNALHGFAGRKVAGIFHPGTQQFPVRHGEPAILTVDGQHRSQNFLTGAEAHRRMGKAGDGNALDGQHGDDSAADIHERAKGLHVGDPAGEEHPRFQCLQQVFQSFFLHGPAGEQGMWRALFVGGEACDCKADWLANQRQQRDVPAGPADPGRDRLLPGNQPLHGVQ</sequence>
<accession>A0A645EFB7</accession>
<proteinExistence type="predicted"/>
<protein>
    <submittedName>
        <fullName evidence="2">Uncharacterized protein</fullName>
    </submittedName>
</protein>
<dbReference type="EMBL" id="VSSQ01046152">
    <property type="protein sequence ID" value="MPN00106.1"/>
    <property type="molecule type" value="Genomic_DNA"/>
</dbReference>
<evidence type="ECO:0000256" key="1">
    <source>
        <dbReference type="SAM" id="MobiDB-lite"/>
    </source>
</evidence>
<comment type="caution">
    <text evidence="2">The sequence shown here is derived from an EMBL/GenBank/DDBJ whole genome shotgun (WGS) entry which is preliminary data.</text>
</comment>
<evidence type="ECO:0000313" key="2">
    <source>
        <dbReference type="EMBL" id="MPN00106.1"/>
    </source>
</evidence>
<gene>
    <name evidence="2" type="ORF">SDC9_147300</name>
</gene>